<comment type="caution">
    <text evidence="9">The sequence shown here is derived from an EMBL/GenBank/DDBJ whole genome shotgun (WGS) entry which is preliminary data.</text>
</comment>
<reference evidence="9 10" key="1">
    <citation type="submission" date="2020-03" db="EMBL/GenBank/DDBJ databases">
        <title>Sequencing the genomes of 1000 actinobacteria strains.</title>
        <authorList>
            <person name="Klenk H.-P."/>
        </authorList>
    </citation>
    <scope>NUCLEOTIDE SEQUENCE [LARGE SCALE GENOMIC DNA]</scope>
    <source>
        <strain evidence="9 10">DSM 18964</strain>
    </source>
</reference>
<evidence type="ECO:0000256" key="1">
    <source>
        <dbReference type="ARBA" id="ARBA00004651"/>
    </source>
</evidence>
<feature type="transmembrane region" description="Helical" evidence="7">
    <location>
        <begin position="138"/>
        <end position="163"/>
    </location>
</feature>
<evidence type="ECO:0000256" key="7">
    <source>
        <dbReference type="RuleBase" id="RU367016"/>
    </source>
</evidence>
<keyword evidence="5 7" id="KW-1133">Transmembrane helix</keyword>
<gene>
    <name evidence="9" type="ORF">BKA07_002889</name>
</gene>
<proteinExistence type="inferred from homology"/>
<dbReference type="Pfam" id="PF09335">
    <property type="entry name" value="VTT_dom"/>
    <property type="match status" value="1"/>
</dbReference>
<dbReference type="PANTHER" id="PTHR30353">
    <property type="entry name" value="INNER MEMBRANE PROTEIN DEDA-RELATED"/>
    <property type="match status" value="1"/>
</dbReference>
<evidence type="ECO:0000313" key="9">
    <source>
        <dbReference type="EMBL" id="NJC57854.1"/>
    </source>
</evidence>
<name>A0A846RUL9_9MICO</name>
<keyword evidence="6 7" id="KW-0472">Membrane</keyword>
<dbReference type="RefSeq" id="WP_167951486.1">
    <property type="nucleotide sequence ID" value="NZ_BAAAPQ010000022.1"/>
</dbReference>
<dbReference type="EMBL" id="JAATJN010000001">
    <property type="protein sequence ID" value="NJC57854.1"/>
    <property type="molecule type" value="Genomic_DNA"/>
</dbReference>
<comment type="subcellular location">
    <subcellularLocation>
        <location evidence="1 7">Cell membrane</location>
        <topology evidence="1 7">Multi-pass membrane protein</topology>
    </subcellularLocation>
</comment>
<dbReference type="AlphaFoldDB" id="A0A846RUL9"/>
<evidence type="ECO:0000256" key="4">
    <source>
        <dbReference type="ARBA" id="ARBA00022692"/>
    </source>
</evidence>
<keyword evidence="10" id="KW-1185">Reference proteome</keyword>
<evidence type="ECO:0000313" key="10">
    <source>
        <dbReference type="Proteomes" id="UP000576792"/>
    </source>
</evidence>
<dbReference type="Proteomes" id="UP000576792">
    <property type="component" value="Unassembled WGS sequence"/>
</dbReference>
<organism evidence="9 10">
    <name type="scientific">Brevibacterium marinum</name>
    <dbReference type="NCBI Taxonomy" id="418643"/>
    <lineage>
        <taxon>Bacteria</taxon>
        <taxon>Bacillati</taxon>
        <taxon>Actinomycetota</taxon>
        <taxon>Actinomycetes</taxon>
        <taxon>Micrococcales</taxon>
        <taxon>Brevibacteriaceae</taxon>
        <taxon>Brevibacterium</taxon>
    </lineage>
</organism>
<comment type="caution">
    <text evidence="7">Lacks conserved residue(s) required for the propagation of feature annotation.</text>
</comment>
<accession>A0A846RUL9</accession>
<evidence type="ECO:0000256" key="5">
    <source>
        <dbReference type="ARBA" id="ARBA00022989"/>
    </source>
</evidence>
<feature type="transmembrane region" description="Helical" evidence="7">
    <location>
        <begin position="16"/>
        <end position="49"/>
    </location>
</feature>
<feature type="domain" description="VTT" evidence="8">
    <location>
        <begin position="34"/>
        <end position="157"/>
    </location>
</feature>
<dbReference type="PANTHER" id="PTHR30353:SF0">
    <property type="entry name" value="TRANSMEMBRANE PROTEIN"/>
    <property type="match status" value="1"/>
</dbReference>
<evidence type="ECO:0000259" key="8">
    <source>
        <dbReference type="Pfam" id="PF09335"/>
    </source>
</evidence>
<keyword evidence="4 7" id="KW-0812">Transmembrane</keyword>
<feature type="transmembrane region" description="Helical" evidence="7">
    <location>
        <begin position="169"/>
        <end position="189"/>
    </location>
</feature>
<evidence type="ECO:0000256" key="6">
    <source>
        <dbReference type="ARBA" id="ARBA00023136"/>
    </source>
</evidence>
<comment type="similarity">
    <text evidence="2 7">Belongs to the DedA family.</text>
</comment>
<evidence type="ECO:0000256" key="3">
    <source>
        <dbReference type="ARBA" id="ARBA00022475"/>
    </source>
</evidence>
<protein>
    <submittedName>
        <fullName evidence="9">Membrane protein DedA with SNARE-associated domain</fullName>
    </submittedName>
</protein>
<dbReference type="InterPro" id="IPR032818">
    <property type="entry name" value="DedA-like"/>
</dbReference>
<evidence type="ECO:0000256" key="2">
    <source>
        <dbReference type="ARBA" id="ARBA00010792"/>
    </source>
</evidence>
<keyword evidence="3 7" id="KW-1003">Cell membrane</keyword>
<dbReference type="InterPro" id="IPR032816">
    <property type="entry name" value="VTT_dom"/>
</dbReference>
<sequence>MDLVLDILRTTIESPWVYLLVFVIAGFDSLIPVVPSETILIAAAAYAAAGIPNPVGLVLVAASGALVGDFAAHLVGRGGGSLVHRWTRSPRVRRMVERSEEIFARRGGAMLISGRFVPGGRTAATLASGILRYPRARFLAFDAAGCLTWALYSTGIGLLGGVIFDDQPLLAAALGVGIALVITGVAEITRNALARRRARAEGIDAAHRGRSNWTAWSVGVAS</sequence>
<dbReference type="GO" id="GO:0005886">
    <property type="term" value="C:plasma membrane"/>
    <property type="evidence" value="ECO:0007669"/>
    <property type="project" value="UniProtKB-SubCell"/>
</dbReference>